<dbReference type="RefSeq" id="WP_006670071.1">
    <property type="nucleotide sequence ID" value="NZ_JBBWYZ010000011.1"/>
</dbReference>
<evidence type="ECO:0000259" key="2">
    <source>
        <dbReference type="PROSITE" id="PS50076"/>
    </source>
</evidence>
<dbReference type="Gene3D" id="1.10.287.110">
    <property type="entry name" value="DnaJ domain"/>
    <property type="match status" value="1"/>
</dbReference>
<proteinExistence type="predicted"/>
<evidence type="ECO:0000313" key="4">
    <source>
        <dbReference type="Proteomes" id="UP001387447"/>
    </source>
</evidence>
<feature type="region of interest" description="Disordered" evidence="1">
    <location>
        <begin position="62"/>
        <end position="134"/>
    </location>
</feature>
<organism evidence="3 4">
    <name type="scientific">Limnospira fusiformis PMC 851.14</name>
    <dbReference type="NCBI Taxonomy" id="2219512"/>
    <lineage>
        <taxon>Bacteria</taxon>
        <taxon>Bacillati</taxon>
        <taxon>Cyanobacteriota</taxon>
        <taxon>Cyanophyceae</taxon>
        <taxon>Oscillatoriophycideae</taxon>
        <taxon>Oscillatoriales</taxon>
        <taxon>Sirenicapillariaceae</taxon>
        <taxon>Limnospira</taxon>
    </lineage>
</organism>
<evidence type="ECO:0000313" key="3">
    <source>
        <dbReference type="EMBL" id="MEK9512826.1"/>
    </source>
</evidence>
<dbReference type="PRINTS" id="PR00625">
    <property type="entry name" value="JDOMAIN"/>
</dbReference>
<comment type="caution">
    <text evidence="3">The sequence shown here is derived from an EMBL/GenBank/DDBJ whole genome shotgun (WGS) entry which is preliminary data.</text>
</comment>
<dbReference type="PANTHER" id="PTHR14136">
    <property type="entry name" value="BTB_POZ DOMAIN-CONTAINING PROTEIN KCTD9"/>
    <property type="match status" value="1"/>
</dbReference>
<sequence length="250" mass="27875">MTPSELNHCYRVLELQPGASLEVVDRAYKDLAFIWHPDRIPEDNQRLRQLAEDKLKEINQARDKLRSLLRSNKTKPSKPTPRPEYAGAKRQTQTSHNTNSYYTYRAATPPHRPPKQEYQSPPAYQRPSYSDLTNADFRGANLKERDLSGRNLSGADLSYADMTDCFLHRVNLSGACLHRANLFRANFLQANLSYANLQEANLIGADLSGADLRGANLIGAKVGYSDRLMVKLTGANLAGAILPDGTIHPG</sequence>
<dbReference type="Pfam" id="PF00226">
    <property type="entry name" value="DnaJ"/>
    <property type="match status" value="1"/>
</dbReference>
<dbReference type="SMART" id="SM00271">
    <property type="entry name" value="DnaJ"/>
    <property type="match status" value="1"/>
</dbReference>
<dbReference type="SUPFAM" id="SSF46565">
    <property type="entry name" value="Chaperone J-domain"/>
    <property type="match status" value="1"/>
</dbReference>
<dbReference type="SUPFAM" id="SSF141571">
    <property type="entry name" value="Pentapeptide repeat-like"/>
    <property type="match status" value="1"/>
</dbReference>
<name>A0ABU9ELJ6_LIMFS</name>
<dbReference type="InterPro" id="IPR001646">
    <property type="entry name" value="5peptide_repeat"/>
</dbReference>
<dbReference type="PROSITE" id="PS50076">
    <property type="entry name" value="DNAJ_2"/>
    <property type="match status" value="1"/>
</dbReference>
<dbReference type="Pfam" id="PF00805">
    <property type="entry name" value="Pentapeptide"/>
    <property type="match status" value="3"/>
</dbReference>
<protein>
    <submittedName>
        <fullName evidence="3">Pentapeptide repeat-containing protein</fullName>
    </submittedName>
</protein>
<dbReference type="InterPro" id="IPR051082">
    <property type="entry name" value="Pentapeptide-BTB/POZ_domain"/>
</dbReference>
<dbReference type="CDD" id="cd06257">
    <property type="entry name" value="DnaJ"/>
    <property type="match status" value="1"/>
</dbReference>
<dbReference type="EMBL" id="JBBWYZ010000011">
    <property type="protein sequence ID" value="MEK9512826.1"/>
    <property type="molecule type" value="Genomic_DNA"/>
</dbReference>
<feature type="domain" description="J" evidence="2">
    <location>
        <begin position="8"/>
        <end position="89"/>
    </location>
</feature>
<keyword evidence="4" id="KW-1185">Reference proteome</keyword>
<dbReference type="PANTHER" id="PTHR14136:SF17">
    <property type="entry name" value="BTB_POZ DOMAIN-CONTAINING PROTEIN KCTD9"/>
    <property type="match status" value="1"/>
</dbReference>
<feature type="compositionally biased region" description="Polar residues" evidence="1">
    <location>
        <begin position="90"/>
        <end position="102"/>
    </location>
</feature>
<evidence type="ECO:0000256" key="1">
    <source>
        <dbReference type="SAM" id="MobiDB-lite"/>
    </source>
</evidence>
<dbReference type="InterPro" id="IPR036869">
    <property type="entry name" value="J_dom_sf"/>
</dbReference>
<reference evidence="3 4" key="1">
    <citation type="journal article" date="2024" name="Front. Microbiol.">
        <title>Transcriptomic insights into the dominance of two phototrophs throughout the water column of a tropical hypersaline-alkaline crater lake (Dziani Dzaha, Mayotte).</title>
        <authorList>
            <person name="Duperron S."/>
            <person name="Halary S."/>
            <person name="Bouly J.-P."/>
            <person name="Roussel T."/>
            <person name="Hugoni M."/>
            <person name="Bruto M."/>
            <person name="Oger P."/>
            <person name="Duval C."/>
            <person name="Woo A."/>
            <person name="Jezequiel D."/>
            <person name="Ader M."/>
            <person name="Leboulanger C."/>
            <person name="Agogue H."/>
            <person name="Grossi V."/>
            <person name="Trousselier M."/>
            <person name="Bernard C."/>
        </authorList>
    </citation>
    <scope>NUCLEOTIDE SEQUENCE [LARGE SCALE GENOMIC DNA]</scope>
    <source>
        <strain evidence="3 4">PMC 851.14</strain>
    </source>
</reference>
<dbReference type="Gene3D" id="2.160.20.80">
    <property type="entry name" value="E3 ubiquitin-protein ligase SopA"/>
    <property type="match status" value="1"/>
</dbReference>
<dbReference type="InterPro" id="IPR001623">
    <property type="entry name" value="DnaJ_domain"/>
</dbReference>
<dbReference type="Proteomes" id="UP001387447">
    <property type="component" value="Unassembled WGS sequence"/>
</dbReference>
<gene>
    <name evidence="3" type="ORF">AAEJ74_14415</name>
</gene>
<accession>A0ABU9ELJ6</accession>